<feature type="domain" description="Toprim" evidence="15">
    <location>
        <begin position="259"/>
        <end position="342"/>
    </location>
</feature>
<evidence type="ECO:0000256" key="11">
    <source>
        <dbReference type="ARBA" id="ARBA00023163"/>
    </source>
</evidence>
<comment type="subunit">
    <text evidence="12">Monomer. Interacts with DnaB.</text>
</comment>
<keyword evidence="11 12" id="KW-0804">Transcription</keyword>
<dbReference type="PANTHER" id="PTHR30313:SF2">
    <property type="entry name" value="DNA PRIMASE"/>
    <property type="match status" value="1"/>
</dbReference>
<keyword evidence="3 12" id="KW-0808">Transferase</keyword>
<dbReference type="GO" id="GO:0003677">
    <property type="term" value="F:DNA binding"/>
    <property type="evidence" value="ECO:0007669"/>
    <property type="project" value="UniProtKB-KW"/>
</dbReference>
<reference evidence="16 17" key="1">
    <citation type="submission" date="2020-08" db="EMBL/GenBank/DDBJ databases">
        <title>Bridging the membrane lipid divide: bacteria of the FCB group superphylum have the potential to synthesize archaeal ether lipids.</title>
        <authorList>
            <person name="Villanueva L."/>
            <person name="Von Meijenfeldt F.A.B."/>
            <person name="Westbye A.B."/>
            <person name="Yadav S."/>
            <person name="Hopmans E.C."/>
            <person name="Dutilh B.E."/>
            <person name="Sinninghe Damste J.S."/>
        </authorList>
    </citation>
    <scope>NUCLEOTIDE SEQUENCE [LARGE SCALE GENOMIC DNA]</scope>
    <source>
        <strain evidence="16">NIOZ-UU17</strain>
    </source>
</reference>
<dbReference type="FunFam" id="3.90.980.10:FF:000001">
    <property type="entry name" value="DNA primase"/>
    <property type="match status" value="1"/>
</dbReference>
<dbReference type="PANTHER" id="PTHR30313">
    <property type="entry name" value="DNA PRIMASE"/>
    <property type="match status" value="1"/>
</dbReference>
<dbReference type="PIRSF" id="PIRSF002811">
    <property type="entry name" value="DnaG"/>
    <property type="match status" value="1"/>
</dbReference>
<evidence type="ECO:0000256" key="7">
    <source>
        <dbReference type="ARBA" id="ARBA00022771"/>
    </source>
</evidence>
<comment type="function">
    <text evidence="12 13">RNA polymerase that catalyzes the synthesis of short RNA molecules used as primers for DNA polymerase during DNA replication.</text>
</comment>
<sequence length="590" mass="66758">MYIPEDKISEIKNTADIVDIVSELVILKKTGKNYVGLCPFHAEKTPSFTVSTEKQIFHCFGCGTGGNVFSFLMKQEGLSFPEVVRVLARRYGIEIPVQKMSPDQKRRISEKESLLALNQMAMDYFRQVLLHSASGKTAMTYLSERGMSRESVDNFQLGYAPGGWDNLTNIFFKKKIAPALAEKAGLIVSRKNKGGFYDRFRNRIIFPIYNVNMQLVGFGGRVLDDALPKYLNSPETPLYNKSRSLYGIHRAKQPCRQHDTVYIVEGYFDLLALHQHGIENTVATLGTSLTPEHVRLLKGYATKMVMVYDSDEAGIKAVLRSIGTFKREEVDARIIVLPKGYDPDSFIMQFGHESFIKIASKSKGIMSFLIDSAVNKHGLSNEGKIRIVQDLKEPLSTVSDKVARSLYIKELAERVGVDEAAVQEEVRVMPAGKKDALGGFHKQTEFKKWDRLEQQIIKMMLQYPQILPEISKQNILDLFSDDGLRSIGKMVLAYKDDSQSRISDIMSAIADDEKRNLISHISIVEDSWDQKNCLSILTRFVLSRRRNEKTLLDKITAAEKANDVELVKKLLEEMQKSAELSDKQKMALQK</sequence>
<evidence type="ECO:0000256" key="9">
    <source>
        <dbReference type="ARBA" id="ARBA00022842"/>
    </source>
</evidence>
<comment type="domain">
    <text evidence="12">Contains an N-terminal zinc-binding domain, a central core domain that contains the primase activity, and a C-terminal DnaB-binding domain.</text>
</comment>
<keyword evidence="8 12" id="KW-0862">Zinc</keyword>
<dbReference type="FunFam" id="3.90.580.10:FF:000001">
    <property type="entry name" value="DNA primase"/>
    <property type="match status" value="1"/>
</dbReference>
<feature type="zinc finger region" description="CHC2-type" evidence="12 14">
    <location>
        <begin position="38"/>
        <end position="62"/>
    </location>
</feature>
<evidence type="ECO:0000256" key="10">
    <source>
        <dbReference type="ARBA" id="ARBA00023125"/>
    </source>
</evidence>
<comment type="cofactor">
    <cofactor evidence="12 13 14">
        <name>Zn(2+)</name>
        <dbReference type="ChEBI" id="CHEBI:29105"/>
    </cofactor>
    <text evidence="12 13 14">Binds 1 zinc ion per monomer.</text>
</comment>
<dbReference type="InterPro" id="IPR037068">
    <property type="entry name" value="DNA_primase_core_N_sf"/>
</dbReference>
<dbReference type="Pfam" id="PF01807">
    <property type="entry name" value="Zn_ribbon_DnaG"/>
    <property type="match status" value="1"/>
</dbReference>
<protein>
    <recommendedName>
        <fullName evidence="12 13">DNA primase</fullName>
        <ecNumber evidence="12">2.7.7.101</ecNumber>
    </recommendedName>
</protein>
<evidence type="ECO:0000256" key="2">
    <source>
        <dbReference type="ARBA" id="ARBA00022515"/>
    </source>
</evidence>
<dbReference type="Pfam" id="PF13155">
    <property type="entry name" value="Toprim_2"/>
    <property type="match status" value="1"/>
</dbReference>
<gene>
    <name evidence="12" type="primary">dnaG</name>
    <name evidence="16" type="ORF">H8D96_11790</name>
</gene>
<dbReference type="InterPro" id="IPR034151">
    <property type="entry name" value="TOPRIM_DnaG_bac"/>
</dbReference>
<evidence type="ECO:0000259" key="15">
    <source>
        <dbReference type="PROSITE" id="PS50880"/>
    </source>
</evidence>
<dbReference type="InterPro" id="IPR013264">
    <property type="entry name" value="DNAG_N"/>
</dbReference>
<evidence type="ECO:0000256" key="6">
    <source>
        <dbReference type="ARBA" id="ARBA00022723"/>
    </source>
</evidence>
<name>A0A8J6NT28_9BACT</name>
<evidence type="ECO:0000256" key="3">
    <source>
        <dbReference type="ARBA" id="ARBA00022679"/>
    </source>
</evidence>
<dbReference type="SMART" id="SM00400">
    <property type="entry name" value="ZnF_CHCC"/>
    <property type="match status" value="1"/>
</dbReference>
<evidence type="ECO:0000313" key="17">
    <source>
        <dbReference type="Proteomes" id="UP000605201"/>
    </source>
</evidence>
<dbReference type="GO" id="GO:0006269">
    <property type="term" value="P:DNA replication, synthesis of primer"/>
    <property type="evidence" value="ECO:0007669"/>
    <property type="project" value="UniProtKB-UniRule"/>
</dbReference>
<comment type="similarity">
    <text evidence="12 13">Belongs to the DnaG primase family.</text>
</comment>
<dbReference type="InterPro" id="IPR006171">
    <property type="entry name" value="TOPRIM_dom"/>
</dbReference>
<dbReference type="Pfam" id="PF10410">
    <property type="entry name" value="DnaB_bind"/>
    <property type="match status" value="1"/>
</dbReference>
<dbReference type="InterPro" id="IPR050219">
    <property type="entry name" value="DnaG_primase"/>
</dbReference>
<evidence type="ECO:0000256" key="14">
    <source>
        <dbReference type="PIRSR" id="PIRSR002811-1"/>
    </source>
</evidence>
<organism evidence="16 17">
    <name type="scientific">Candidatus Desulfatibia vada</name>
    <dbReference type="NCBI Taxonomy" id="2841696"/>
    <lineage>
        <taxon>Bacteria</taxon>
        <taxon>Pseudomonadati</taxon>
        <taxon>Thermodesulfobacteriota</taxon>
        <taxon>Desulfobacteria</taxon>
        <taxon>Desulfobacterales</taxon>
        <taxon>Desulfobacterales incertae sedis</taxon>
        <taxon>Candidatus Desulfatibia</taxon>
    </lineage>
</organism>
<dbReference type="Gene3D" id="3.90.980.10">
    <property type="entry name" value="DNA primase, catalytic core, N-terminal domain"/>
    <property type="match status" value="1"/>
</dbReference>
<evidence type="ECO:0000313" key="16">
    <source>
        <dbReference type="EMBL" id="MBC8432584.1"/>
    </source>
</evidence>
<dbReference type="Pfam" id="PF08275">
    <property type="entry name" value="DNAG_N"/>
    <property type="match status" value="1"/>
</dbReference>
<dbReference type="NCBIfam" id="TIGR01391">
    <property type="entry name" value="dnaG"/>
    <property type="match status" value="1"/>
</dbReference>
<dbReference type="GO" id="GO:0003899">
    <property type="term" value="F:DNA-directed RNA polymerase activity"/>
    <property type="evidence" value="ECO:0007669"/>
    <property type="project" value="UniProtKB-UniRule"/>
</dbReference>
<dbReference type="InterPro" id="IPR036977">
    <property type="entry name" value="DNA_primase_Znf_CHC2"/>
</dbReference>
<dbReference type="PROSITE" id="PS50880">
    <property type="entry name" value="TOPRIM"/>
    <property type="match status" value="1"/>
</dbReference>
<evidence type="ECO:0000256" key="13">
    <source>
        <dbReference type="PIRNR" id="PIRNR002811"/>
    </source>
</evidence>
<dbReference type="SUPFAM" id="SSF57783">
    <property type="entry name" value="Zinc beta-ribbon"/>
    <property type="match status" value="1"/>
</dbReference>
<keyword evidence="9" id="KW-0460">Magnesium</keyword>
<proteinExistence type="inferred from homology"/>
<keyword evidence="4 12" id="KW-0548">Nucleotidyltransferase</keyword>
<keyword evidence="6 12" id="KW-0479">Metal-binding</keyword>
<dbReference type="HAMAP" id="MF_00974">
    <property type="entry name" value="DNA_primase_DnaG"/>
    <property type="match status" value="1"/>
</dbReference>
<dbReference type="InterPro" id="IPR030846">
    <property type="entry name" value="DnaG_bac"/>
</dbReference>
<dbReference type="GO" id="GO:0005737">
    <property type="term" value="C:cytoplasm"/>
    <property type="evidence" value="ECO:0007669"/>
    <property type="project" value="TreeGrafter"/>
</dbReference>
<evidence type="ECO:0000256" key="4">
    <source>
        <dbReference type="ARBA" id="ARBA00022695"/>
    </source>
</evidence>
<dbReference type="SUPFAM" id="SSF56731">
    <property type="entry name" value="DNA primase core"/>
    <property type="match status" value="1"/>
</dbReference>
<dbReference type="InterPro" id="IPR016136">
    <property type="entry name" value="DNA_helicase_N/primase_C"/>
</dbReference>
<dbReference type="SMART" id="SM00493">
    <property type="entry name" value="TOPRIM"/>
    <property type="match status" value="1"/>
</dbReference>
<dbReference type="GO" id="GO:1990077">
    <property type="term" value="C:primosome complex"/>
    <property type="evidence" value="ECO:0007669"/>
    <property type="project" value="UniProtKB-KW"/>
</dbReference>
<dbReference type="CDD" id="cd03364">
    <property type="entry name" value="TOPRIM_DnaG_primases"/>
    <property type="match status" value="1"/>
</dbReference>
<keyword evidence="2 12" id="KW-0639">Primosome</keyword>
<evidence type="ECO:0000256" key="12">
    <source>
        <dbReference type="HAMAP-Rule" id="MF_00974"/>
    </source>
</evidence>
<dbReference type="Proteomes" id="UP000605201">
    <property type="component" value="Unassembled WGS sequence"/>
</dbReference>
<dbReference type="InterPro" id="IPR006295">
    <property type="entry name" value="DNA_primase_DnaG"/>
</dbReference>
<dbReference type="InterPro" id="IPR019475">
    <property type="entry name" value="DNA_primase_DnaB-bd"/>
</dbReference>
<dbReference type="InterPro" id="IPR002694">
    <property type="entry name" value="Znf_CHC2"/>
</dbReference>
<dbReference type="Gene3D" id="3.40.1360.10">
    <property type="match status" value="1"/>
</dbReference>
<dbReference type="GO" id="GO:0008270">
    <property type="term" value="F:zinc ion binding"/>
    <property type="evidence" value="ECO:0007669"/>
    <property type="project" value="UniProtKB-UniRule"/>
</dbReference>
<dbReference type="EMBL" id="JACNIG010000234">
    <property type="protein sequence ID" value="MBC8432584.1"/>
    <property type="molecule type" value="Genomic_DNA"/>
</dbReference>
<accession>A0A8J6NT28</accession>
<dbReference type="EC" id="2.7.7.101" evidence="12"/>
<evidence type="ECO:0000256" key="5">
    <source>
        <dbReference type="ARBA" id="ARBA00022705"/>
    </source>
</evidence>
<keyword evidence="1 12" id="KW-0240">DNA-directed RNA polymerase</keyword>
<keyword evidence="7 12" id="KW-0863">Zinc-finger</keyword>
<keyword evidence="5 12" id="KW-0235">DNA replication</keyword>
<comment type="catalytic activity">
    <reaction evidence="12">
        <text>ssDNA + n NTP = ssDNA/pppN(pN)n-1 hybrid + (n-1) diphosphate.</text>
        <dbReference type="EC" id="2.7.7.101"/>
    </reaction>
</comment>
<keyword evidence="10 12" id="KW-0238">DNA-binding</keyword>
<dbReference type="GO" id="GO:0000428">
    <property type="term" value="C:DNA-directed RNA polymerase complex"/>
    <property type="evidence" value="ECO:0007669"/>
    <property type="project" value="UniProtKB-KW"/>
</dbReference>
<comment type="caution">
    <text evidence="16">The sequence shown here is derived from an EMBL/GenBank/DDBJ whole genome shotgun (WGS) entry which is preliminary data.</text>
</comment>
<dbReference type="Gene3D" id="3.90.580.10">
    <property type="entry name" value="Zinc finger, CHC2-type domain"/>
    <property type="match status" value="1"/>
</dbReference>
<dbReference type="AlphaFoldDB" id="A0A8J6NT28"/>
<dbReference type="Gene3D" id="1.10.860.10">
    <property type="entry name" value="DNAb Helicase, Chain A"/>
    <property type="match status" value="1"/>
</dbReference>
<evidence type="ECO:0000256" key="8">
    <source>
        <dbReference type="ARBA" id="ARBA00022833"/>
    </source>
</evidence>
<evidence type="ECO:0000256" key="1">
    <source>
        <dbReference type="ARBA" id="ARBA00022478"/>
    </source>
</evidence>